<feature type="compositionally biased region" description="Acidic residues" evidence="1">
    <location>
        <begin position="539"/>
        <end position="551"/>
    </location>
</feature>
<dbReference type="SMART" id="SM00225">
    <property type="entry name" value="BTB"/>
    <property type="match status" value="1"/>
</dbReference>
<evidence type="ECO:0000256" key="1">
    <source>
        <dbReference type="SAM" id="MobiDB-lite"/>
    </source>
</evidence>
<evidence type="ECO:0000259" key="2">
    <source>
        <dbReference type="PROSITE" id="PS50097"/>
    </source>
</evidence>
<gene>
    <name evidence="3" type="ORF">WICANDRAFT_78713</name>
</gene>
<feature type="compositionally biased region" description="Polar residues" evidence="1">
    <location>
        <begin position="33"/>
        <end position="54"/>
    </location>
</feature>
<dbReference type="Pfam" id="PF00651">
    <property type="entry name" value="BTB"/>
    <property type="match status" value="1"/>
</dbReference>
<dbReference type="PANTHER" id="PTHR47369:SF1">
    <property type="entry name" value="BTB_POZ DOMAIN-CONTAINING PROTEIN"/>
    <property type="match status" value="1"/>
</dbReference>
<dbReference type="RefSeq" id="XP_019039300.1">
    <property type="nucleotide sequence ID" value="XM_019184778.1"/>
</dbReference>
<dbReference type="OrthoDB" id="6359943at2759"/>
<feature type="domain" description="BTB" evidence="2">
    <location>
        <begin position="87"/>
        <end position="150"/>
    </location>
</feature>
<evidence type="ECO:0000313" key="3">
    <source>
        <dbReference type="EMBL" id="ODQ60093.1"/>
    </source>
</evidence>
<feature type="region of interest" description="Disordered" evidence="1">
    <location>
        <begin position="1"/>
        <end position="21"/>
    </location>
</feature>
<dbReference type="PANTHER" id="PTHR47369">
    <property type="entry name" value="BTB/POZ DOMAIN-CONTAINING PROTEIN"/>
    <property type="match status" value="1"/>
</dbReference>
<dbReference type="InterPro" id="IPR011333">
    <property type="entry name" value="SKP1/BTB/POZ_sf"/>
</dbReference>
<dbReference type="AlphaFoldDB" id="A0A1E3P414"/>
<feature type="region of interest" description="Disordered" evidence="1">
    <location>
        <begin position="33"/>
        <end position="58"/>
    </location>
</feature>
<reference evidence="3 4" key="1">
    <citation type="journal article" date="2016" name="Proc. Natl. Acad. Sci. U.S.A.">
        <title>Comparative genomics of biotechnologically important yeasts.</title>
        <authorList>
            <person name="Riley R."/>
            <person name="Haridas S."/>
            <person name="Wolfe K.H."/>
            <person name="Lopes M.R."/>
            <person name="Hittinger C.T."/>
            <person name="Goeker M."/>
            <person name="Salamov A.A."/>
            <person name="Wisecaver J.H."/>
            <person name="Long T.M."/>
            <person name="Calvey C.H."/>
            <person name="Aerts A.L."/>
            <person name="Barry K.W."/>
            <person name="Choi C."/>
            <person name="Clum A."/>
            <person name="Coughlan A.Y."/>
            <person name="Deshpande S."/>
            <person name="Douglass A.P."/>
            <person name="Hanson S.J."/>
            <person name="Klenk H.-P."/>
            <person name="LaButti K.M."/>
            <person name="Lapidus A."/>
            <person name="Lindquist E.A."/>
            <person name="Lipzen A.M."/>
            <person name="Meier-Kolthoff J.P."/>
            <person name="Ohm R.A."/>
            <person name="Otillar R.P."/>
            <person name="Pangilinan J.L."/>
            <person name="Peng Y."/>
            <person name="Rokas A."/>
            <person name="Rosa C.A."/>
            <person name="Scheuner C."/>
            <person name="Sibirny A.A."/>
            <person name="Slot J.C."/>
            <person name="Stielow J.B."/>
            <person name="Sun H."/>
            <person name="Kurtzman C.P."/>
            <person name="Blackwell M."/>
            <person name="Grigoriev I.V."/>
            <person name="Jeffries T.W."/>
        </authorList>
    </citation>
    <scope>NUCLEOTIDE SEQUENCE [LARGE SCALE GENOMIC DNA]</scope>
    <source>
        <strain evidence="4">ATCC 58044 / CBS 1984 / NCYC 433 / NRRL Y-366-8</strain>
    </source>
</reference>
<dbReference type="STRING" id="683960.A0A1E3P414"/>
<dbReference type="GeneID" id="30202024"/>
<protein>
    <recommendedName>
        <fullName evidence="2">BTB domain-containing protein</fullName>
    </recommendedName>
</protein>
<dbReference type="Proteomes" id="UP000094112">
    <property type="component" value="Unassembled WGS sequence"/>
</dbReference>
<name>A0A1E3P414_WICAA</name>
<dbReference type="Gene3D" id="3.30.710.10">
    <property type="entry name" value="Potassium Channel Kv1.1, Chain A"/>
    <property type="match status" value="1"/>
</dbReference>
<evidence type="ECO:0000313" key="4">
    <source>
        <dbReference type="Proteomes" id="UP000094112"/>
    </source>
</evidence>
<keyword evidence="4" id="KW-1185">Reference proteome</keyword>
<accession>A0A1E3P414</accession>
<dbReference type="SUPFAM" id="SSF54695">
    <property type="entry name" value="POZ domain"/>
    <property type="match status" value="1"/>
</dbReference>
<dbReference type="PROSITE" id="PS50097">
    <property type="entry name" value="BTB"/>
    <property type="match status" value="1"/>
</dbReference>
<dbReference type="InterPro" id="IPR000210">
    <property type="entry name" value="BTB/POZ_dom"/>
</dbReference>
<sequence>MSHRGLSMRGFMPSAMSPNAHATRRTSLENLMEQTRNVESPSKETGTAYDSENPSADDGDTCPYGCCEKESLSDFILKRGFFEGACSDITIRAFNQDYRLHKLILDRSGYFSSLFNGPWNDPSNTTHELIFEDDENITQESFELAIARLYGAVKPKAEIQHTLSMIAIGQYLDIPEVVCNATDNIVNSLNFDNIARFTSFASMNDYGKASERIIDSAKGLLCSDGWQNGFEKWDGVPVSIIAYVVGHDAFFVPSEWERALFIMKLIERRQSMNRSSSSGSVSELDDEEDVEPLINALNTKVHYCHLSAEQLHKLETYVDNSGKPHIDPSVLKNALWLSVLLYRKVATAEKKSNELGLVTTSEAPPNKENTWFIPTKDETLYGTPQQLEESIKSHHHIRDDMPSGKTTENAGDAVYKVTKVPPFRFSIAFSQVWELEAEKRVYAKTLWYAGSYWNLYIQKIRHRKGYQMGVYIHRASNSAPSRSALLNRDVFKNSTYSLDNDSSLSNIIGDVNNLMLNDEPEASNDTLSSFTKSELNAAPDEEEEEEEEENDNSFLSYEDNRIKTSVYYVIYTPSRKVKTSLTCFISTPDLFNKSQSWGWKSNSMCSFNDDGTLADGQDKLLKFMVVLGNT</sequence>
<dbReference type="EMBL" id="KV454210">
    <property type="protein sequence ID" value="ODQ60093.1"/>
    <property type="molecule type" value="Genomic_DNA"/>
</dbReference>
<proteinExistence type="predicted"/>
<feature type="region of interest" description="Disordered" evidence="1">
    <location>
        <begin position="523"/>
        <end position="555"/>
    </location>
</feature>
<feature type="compositionally biased region" description="Polar residues" evidence="1">
    <location>
        <begin position="523"/>
        <end position="534"/>
    </location>
</feature>
<organism evidence="3 4">
    <name type="scientific">Wickerhamomyces anomalus (strain ATCC 58044 / CBS 1984 / NCYC 433 / NRRL Y-366-8)</name>
    <name type="common">Yeast</name>
    <name type="synonym">Hansenula anomala</name>
    <dbReference type="NCBI Taxonomy" id="683960"/>
    <lineage>
        <taxon>Eukaryota</taxon>
        <taxon>Fungi</taxon>
        <taxon>Dikarya</taxon>
        <taxon>Ascomycota</taxon>
        <taxon>Saccharomycotina</taxon>
        <taxon>Saccharomycetes</taxon>
        <taxon>Phaffomycetales</taxon>
        <taxon>Wickerhamomycetaceae</taxon>
        <taxon>Wickerhamomyces</taxon>
    </lineage>
</organism>